<keyword evidence="5" id="KW-0479">Metal-binding</keyword>
<keyword evidence="6" id="KW-0249">Electron transport</keyword>
<evidence type="ECO:0000256" key="7">
    <source>
        <dbReference type="ARBA" id="ARBA00023004"/>
    </source>
</evidence>
<evidence type="ECO:0000259" key="8">
    <source>
        <dbReference type="Pfam" id="PF14537"/>
    </source>
</evidence>
<evidence type="ECO:0000256" key="6">
    <source>
        <dbReference type="ARBA" id="ARBA00022982"/>
    </source>
</evidence>
<feature type="domain" description="Tetrahaem cytochrome" evidence="8">
    <location>
        <begin position="83"/>
        <end position="151"/>
    </location>
</feature>
<protein>
    <submittedName>
        <fullName evidence="9">Cytochrome C</fullName>
    </submittedName>
</protein>
<dbReference type="HOGENOM" id="CLU_143263_0_0_7"/>
<comment type="cofactor">
    <cofactor evidence="1">
        <name>heme c</name>
        <dbReference type="ChEBI" id="CHEBI:61717"/>
    </cofactor>
</comment>
<dbReference type="InterPro" id="IPR036280">
    <property type="entry name" value="Multihaem_cyt_sf"/>
</dbReference>
<dbReference type="OrthoDB" id="9814800at2"/>
<evidence type="ECO:0000256" key="1">
    <source>
        <dbReference type="ARBA" id="ARBA00001926"/>
    </source>
</evidence>
<keyword evidence="10" id="KW-1185">Reference proteome</keyword>
<evidence type="ECO:0000313" key="10">
    <source>
        <dbReference type="Proteomes" id="UP000057609"/>
    </source>
</evidence>
<evidence type="ECO:0000256" key="5">
    <source>
        <dbReference type="ARBA" id="ARBA00022723"/>
    </source>
</evidence>
<reference evidence="9 10" key="1">
    <citation type="journal article" date="2015" name="Genome Announc.">
        <title>Complete Genome of Geobacter pickeringii G13T, a Metal-Reducing Isolate from Sedimentary Kaolin Deposits.</title>
        <authorList>
            <person name="Badalamenti J.P."/>
            <person name="Bond D.R."/>
        </authorList>
    </citation>
    <scope>NUCLEOTIDE SEQUENCE [LARGE SCALE GENOMIC DNA]</scope>
    <source>
        <strain evidence="9 10">G13</strain>
    </source>
</reference>
<dbReference type="GO" id="GO:0030313">
    <property type="term" value="C:cell envelope"/>
    <property type="evidence" value="ECO:0007669"/>
    <property type="project" value="UniProtKB-SubCell"/>
</dbReference>
<evidence type="ECO:0000256" key="3">
    <source>
        <dbReference type="ARBA" id="ARBA00022448"/>
    </source>
</evidence>
<sequence length="162" mass="18078">MKSHVWRPLFVAVGLVALILLARHVLVPKDFGVGERGYMYGWHREGNEAEWKAVTVKYRTTAYCRECHGEKVESIGRSPHGAIACENCHGPALGHPKDPPTLTIDRSRTLCIRCHAKLDTPSSGRARIRGINPETHNPGAECSLCHDPHHPNLEELKRHGQT</sequence>
<keyword evidence="3" id="KW-0813">Transport</keyword>
<proteinExistence type="predicted"/>
<gene>
    <name evidence="9" type="ORF">GPICK_15795</name>
</gene>
<dbReference type="AlphaFoldDB" id="A0A0B5BDT7"/>
<dbReference type="STRING" id="345632.GPICK_15795"/>
<dbReference type="RefSeq" id="WP_039744832.1">
    <property type="nucleotide sequence ID" value="NZ_CP009788.1"/>
</dbReference>
<keyword evidence="4" id="KW-0349">Heme</keyword>
<comment type="subcellular location">
    <subcellularLocation>
        <location evidence="2">Cell envelope</location>
    </subcellularLocation>
</comment>
<dbReference type="InterPro" id="IPR012286">
    <property type="entry name" value="Tetrahaem_cytochrome"/>
</dbReference>
<dbReference type="KEGG" id="gpi:GPICK_15795"/>
<dbReference type="GO" id="GO:0046872">
    <property type="term" value="F:metal ion binding"/>
    <property type="evidence" value="ECO:0007669"/>
    <property type="project" value="UniProtKB-KW"/>
</dbReference>
<keyword evidence="7" id="KW-0408">Iron</keyword>
<evidence type="ECO:0000313" key="9">
    <source>
        <dbReference type="EMBL" id="AJE04637.1"/>
    </source>
</evidence>
<dbReference type="EMBL" id="CP009788">
    <property type="protein sequence ID" value="AJE04637.1"/>
    <property type="molecule type" value="Genomic_DNA"/>
</dbReference>
<dbReference type="Proteomes" id="UP000057609">
    <property type="component" value="Chromosome"/>
</dbReference>
<accession>A0A0B5BDT7</accession>
<name>A0A0B5BDT7_9BACT</name>
<dbReference type="Pfam" id="PF14537">
    <property type="entry name" value="Cytochrom_c3_2"/>
    <property type="match status" value="1"/>
</dbReference>
<organism evidence="9 10">
    <name type="scientific">Geobacter pickeringii</name>
    <dbReference type="NCBI Taxonomy" id="345632"/>
    <lineage>
        <taxon>Bacteria</taxon>
        <taxon>Pseudomonadati</taxon>
        <taxon>Thermodesulfobacteriota</taxon>
        <taxon>Desulfuromonadia</taxon>
        <taxon>Geobacterales</taxon>
        <taxon>Geobacteraceae</taxon>
        <taxon>Geobacter</taxon>
    </lineage>
</organism>
<dbReference type="Gene3D" id="3.90.10.10">
    <property type="entry name" value="Cytochrome C3"/>
    <property type="match status" value="1"/>
</dbReference>
<dbReference type="SUPFAM" id="SSF48695">
    <property type="entry name" value="Multiheme cytochromes"/>
    <property type="match status" value="1"/>
</dbReference>
<evidence type="ECO:0000256" key="2">
    <source>
        <dbReference type="ARBA" id="ARBA00004196"/>
    </source>
</evidence>
<evidence type="ECO:0000256" key="4">
    <source>
        <dbReference type="ARBA" id="ARBA00022617"/>
    </source>
</evidence>